<evidence type="ECO:0000313" key="3">
    <source>
        <dbReference type="EMBL" id="CAI5441158.1"/>
    </source>
</evidence>
<protein>
    <recommendedName>
        <fullName evidence="1">Receptor expression-enhancing protein</fullName>
    </recommendedName>
</protein>
<feature type="transmembrane region" description="Helical" evidence="1">
    <location>
        <begin position="56"/>
        <end position="78"/>
    </location>
</feature>
<gene>
    <name evidence="3" type="ORF">CAMP_LOCUS3795</name>
</gene>
<keyword evidence="1" id="KW-1133">Transmembrane helix</keyword>
<comment type="caution">
    <text evidence="1">Lacks conserved residue(s) required for the propagation of feature annotation.</text>
</comment>
<keyword evidence="1" id="KW-0472">Membrane</keyword>
<sequence length="223" mass="25251">MSFIINGLSKLIGTALPCFYSYKLLKKPTNEKLKQVTQYWTVYGAYSTIDWIAKTFFIACLIPFYDVLSLMFVLYITIPQTGGSNFVYKKILAPFIRQKERAIDKCLNTVYQKIWDFAPSLLSNAANSIFTMLGSMTTTTFQQSIVQSAEEVQEDELNISVDESDNVVEVKLEPIDYTYGDDDEVIIVEKRGRGKSRRTSAIPNVTCRRSSRVASKSPPIDSN</sequence>
<dbReference type="InterPro" id="IPR004345">
    <property type="entry name" value="TB2_DP1_HVA22"/>
</dbReference>
<feature type="region of interest" description="Disordered" evidence="2">
    <location>
        <begin position="193"/>
        <end position="223"/>
    </location>
</feature>
<comment type="caution">
    <text evidence="3">The sequence shown here is derived from an EMBL/GenBank/DDBJ whole genome shotgun (WGS) entry which is preliminary data.</text>
</comment>
<proteinExistence type="inferred from homology"/>
<keyword evidence="4" id="KW-1185">Reference proteome</keyword>
<evidence type="ECO:0000313" key="4">
    <source>
        <dbReference type="Proteomes" id="UP001152747"/>
    </source>
</evidence>
<dbReference type="OrthoDB" id="5868404at2759"/>
<name>A0A9P1MW82_9PELO</name>
<dbReference type="PANTHER" id="PTHR12300:SF104">
    <property type="entry name" value="RECEPTOR EXPRESSION-ENHANCING PROTEIN"/>
    <property type="match status" value="1"/>
</dbReference>
<evidence type="ECO:0000256" key="2">
    <source>
        <dbReference type="SAM" id="MobiDB-lite"/>
    </source>
</evidence>
<evidence type="ECO:0000256" key="1">
    <source>
        <dbReference type="RuleBase" id="RU362006"/>
    </source>
</evidence>
<keyword evidence="1" id="KW-0812">Transmembrane</keyword>
<comment type="similarity">
    <text evidence="1">Belongs to the DP1 family.</text>
</comment>
<organism evidence="3 4">
    <name type="scientific">Caenorhabditis angaria</name>
    <dbReference type="NCBI Taxonomy" id="860376"/>
    <lineage>
        <taxon>Eukaryota</taxon>
        <taxon>Metazoa</taxon>
        <taxon>Ecdysozoa</taxon>
        <taxon>Nematoda</taxon>
        <taxon>Chromadorea</taxon>
        <taxon>Rhabditida</taxon>
        <taxon>Rhabditina</taxon>
        <taxon>Rhabditomorpha</taxon>
        <taxon>Rhabditoidea</taxon>
        <taxon>Rhabditidae</taxon>
        <taxon>Peloderinae</taxon>
        <taxon>Caenorhabditis</taxon>
    </lineage>
</organism>
<dbReference type="Proteomes" id="UP001152747">
    <property type="component" value="Unassembled WGS sequence"/>
</dbReference>
<comment type="subcellular location">
    <subcellularLocation>
        <location evidence="1">Membrane</location>
        <topology evidence="1">Multi-pass membrane protein</topology>
    </subcellularLocation>
</comment>
<reference evidence="3" key="1">
    <citation type="submission" date="2022-11" db="EMBL/GenBank/DDBJ databases">
        <authorList>
            <person name="Kikuchi T."/>
        </authorList>
    </citation>
    <scope>NUCLEOTIDE SEQUENCE</scope>
    <source>
        <strain evidence="3">PS1010</strain>
    </source>
</reference>
<dbReference type="AlphaFoldDB" id="A0A9P1MW82"/>
<dbReference type="GO" id="GO:0016020">
    <property type="term" value="C:membrane"/>
    <property type="evidence" value="ECO:0007669"/>
    <property type="project" value="UniProtKB-SubCell"/>
</dbReference>
<dbReference type="PANTHER" id="PTHR12300">
    <property type="entry name" value="HVA22-LIKE PROTEINS"/>
    <property type="match status" value="1"/>
</dbReference>
<dbReference type="Pfam" id="PF03134">
    <property type="entry name" value="TB2_DP1_HVA22"/>
    <property type="match status" value="1"/>
</dbReference>
<accession>A0A9P1MW82</accession>
<dbReference type="EMBL" id="CANHGI010000002">
    <property type="protein sequence ID" value="CAI5441158.1"/>
    <property type="molecule type" value="Genomic_DNA"/>
</dbReference>